<dbReference type="Proteomes" id="UP000523447">
    <property type="component" value="Unassembled WGS sequence"/>
</dbReference>
<reference evidence="2 3" key="1">
    <citation type="submission" date="2020-04" db="EMBL/GenBank/DDBJ databases">
        <title>MicrobeNet Type strains.</title>
        <authorList>
            <person name="Nicholson A.C."/>
        </authorList>
    </citation>
    <scope>NUCLEOTIDE SEQUENCE [LARGE SCALE GENOMIC DNA]</scope>
    <source>
        <strain evidence="2 3">DSM 44445</strain>
    </source>
</reference>
<evidence type="ECO:0000313" key="2">
    <source>
        <dbReference type="EMBL" id="NKY87222.1"/>
    </source>
</evidence>
<feature type="transmembrane region" description="Helical" evidence="1">
    <location>
        <begin position="29"/>
        <end position="50"/>
    </location>
</feature>
<dbReference type="EMBL" id="JAAXPE010000016">
    <property type="protein sequence ID" value="NKY87222.1"/>
    <property type="molecule type" value="Genomic_DNA"/>
</dbReference>
<comment type="caution">
    <text evidence="2">The sequence shown here is derived from an EMBL/GenBank/DDBJ whole genome shotgun (WGS) entry which is preliminary data.</text>
</comment>
<sequence>MVKVYTPIKRVPTMIGKAQNGQKLPFGPYTLPQVVGGIVVILLTSVAAMTLPMNPAITFVIGLIITIATVFGLSLLPYSGVRLISRALWFGRLVFFRKPVSASGFPVTAESTRHLAFVDETVVIIFPSDPQPQHRQRRPLERPHIFENLAERAVTPGDAAGPALAGGVH</sequence>
<organism evidence="2 3">
    <name type="scientific">Nocardia veterana</name>
    <dbReference type="NCBI Taxonomy" id="132249"/>
    <lineage>
        <taxon>Bacteria</taxon>
        <taxon>Bacillati</taxon>
        <taxon>Actinomycetota</taxon>
        <taxon>Actinomycetes</taxon>
        <taxon>Mycobacteriales</taxon>
        <taxon>Nocardiaceae</taxon>
        <taxon>Nocardia</taxon>
    </lineage>
</organism>
<name>A0A7X6M0Q4_9NOCA</name>
<protein>
    <submittedName>
        <fullName evidence="2">Uncharacterized protein</fullName>
    </submittedName>
</protein>
<keyword evidence="1" id="KW-1133">Transmembrane helix</keyword>
<accession>A0A7X6M0Q4</accession>
<evidence type="ECO:0000256" key="1">
    <source>
        <dbReference type="SAM" id="Phobius"/>
    </source>
</evidence>
<gene>
    <name evidence="2" type="ORF">HGA07_16475</name>
</gene>
<keyword evidence="3" id="KW-1185">Reference proteome</keyword>
<evidence type="ECO:0000313" key="3">
    <source>
        <dbReference type="Proteomes" id="UP000523447"/>
    </source>
</evidence>
<keyword evidence="1" id="KW-0812">Transmembrane</keyword>
<keyword evidence="1" id="KW-0472">Membrane</keyword>
<feature type="transmembrane region" description="Helical" evidence="1">
    <location>
        <begin position="56"/>
        <end position="76"/>
    </location>
</feature>
<dbReference type="AlphaFoldDB" id="A0A7X6M0Q4"/>
<proteinExistence type="predicted"/>